<protein>
    <submittedName>
        <fullName evidence="2">Uncharacterized protein</fullName>
    </submittedName>
</protein>
<evidence type="ECO:0000256" key="1">
    <source>
        <dbReference type="SAM" id="Phobius"/>
    </source>
</evidence>
<name>A0A9X2G739_9MICO</name>
<dbReference type="RefSeq" id="WP_253839237.1">
    <property type="nucleotide sequence ID" value="NZ_JAMTCS010000015.1"/>
</dbReference>
<organism evidence="2 3">
    <name type="scientific">Promicromonospora thailandica</name>
    <dbReference type="NCBI Taxonomy" id="765201"/>
    <lineage>
        <taxon>Bacteria</taxon>
        <taxon>Bacillati</taxon>
        <taxon>Actinomycetota</taxon>
        <taxon>Actinomycetes</taxon>
        <taxon>Micrococcales</taxon>
        <taxon>Promicromonosporaceae</taxon>
        <taxon>Promicromonospora</taxon>
    </lineage>
</organism>
<accession>A0A9X2G739</accession>
<dbReference type="Proteomes" id="UP001139493">
    <property type="component" value="Unassembled WGS sequence"/>
</dbReference>
<keyword evidence="1" id="KW-1133">Transmembrane helix</keyword>
<keyword evidence="1" id="KW-0472">Membrane</keyword>
<evidence type="ECO:0000313" key="2">
    <source>
        <dbReference type="EMBL" id="MCP2266948.1"/>
    </source>
</evidence>
<dbReference type="AlphaFoldDB" id="A0A9X2G739"/>
<keyword evidence="3" id="KW-1185">Reference proteome</keyword>
<gene>
    <name evidence="2" type="ORF">APR03_004320</name>
</gene>
<feature type="transmembrane region" description="Helical" evidence="1">
    <location>
        <begin position="83"/>
        <end position="103"/>
    </location>
</feature>
<comment type="caution">
    <text evidence="2">The sequence shown here is derived from an EMBL/GenBank/DDBJ whole genome shotgun (WGS) entry which is preliminary data.</text>
</comment>
<reference evidence="2" key="1">
    <citation type="submission" date="2022-06" db="EMBL/GenBank/DDBJ databases">
        <title>Genomic Encyclopedia of Archaeal and Bacterial Type Strains, Phase II (KMG-II): from individual species to whole genera.</title>
        <authorList>
            <person name="Goeker M."/>
        </authorList>
    </citation>
    <scope>NUCLEOTIDE SEQUENCE</scope>
    <source>
        <strain evidence="2">DSM 26652</strain>
    </source>
</reference>
<sequence length="298" mass="30189">MDSPSTNGTGTDDALARARAALRGVDTELDLDRVRARSLARARAAAGAADDPARPSAVDAGASVEVLVHGAGRRGARTRRPRAWALAAAAAVVVVVSLAATYLTTQGGLPGVLPGSPVPALPGPADRSPSPGPTVWLTPAEAIDRAATATSFAGCELTTSSTLDGGPVLRTDQASASVGAPKVALDEKPLAVLQQVTVGTVLGLPAFDGTDQELADELLLDDDGGRVLARVRLFPASPLVLGGDVTRIDLLIDTTTWLPRAAVVSARSGQAAYEVRSELRWAGCTGPSMAPTGGTDGP</sequence>
<evidence type="ECO:0000313" key="3">
    <source>
        <dbReference type="Proteomes" id="UP001139493"/>
    </source>
</evidence>
<keyword evidence="1" id="KW-0812">Transmembrane</keyword>
<proteinExistence type="predicted"/>
<dbReference type="EMBL" id="JAMTCS010000015">
    <property type="protein sequence ID" value="MCP2266948.1"/>
    <property type="molecule type" value="Genomic_DNA"/>
</dbReference>